<comment type="caution">
    <text evidence="1">The sequence shown here is derived from an EMBL/GenBank/DDBJ whole genome shotgun (WGS) entry which is preliminary data.</text>
</comment>
<dbReference type="AlphaFoldDB" id="A0A2T7PZA0"/>
<evidence type="ECO:0000313" key="1">
    <source>
        <dbReference type="EMBL" id="PVD38738.1"/>
    </source>
</evidence>
<name>A0A2T7PZA0_POMCA</name>
<keyword evidence="2" id="KW-1185">Reference proteome</keyword>
<dbReference type="EMBL" id="PZQS01000001">
    <property type="protein sequence ID" value="PVD38738.1"/>
    <property type="molecule type" value="Genomic_DNA"/>
</dbReference>
<dbReference type="Proteomes" id="UP000245119">
    <property type="component" value="Linkage Group LG1"/>
</dbReference>
<reference evidence="1 2" key="1">
    <citation type="submission" date="2018-04" db="EMBL/GenBank/DDBJ databases">
        <title>The genome of golden apple snail Pomacea canaliculata provides insight into stress tolerance and invasive adaptation.</title>
        <authorList>
            <person name="Liu C."/>
            <person name="Liu B."/>
            <person name="Ren Y."/>
            <person name="Zhang Y."/>
            <person name="Wang H."/>
            <person name="Li S."/>
            <person name="Jiang F."/>
            <person name="Yin L."/>
            <person name="Zhang G."/>
            <person name="Qian W."/>
            <person name="Fan W."/>
        </authorList>
    </citation>
    <scope>NUCLEOTIDE SEQUENCE [LARGE SCALE GENOMIC DNA]</scope>
    <source>
        <strain evidence="1">SZHN2017</strain>
        <tissue evidence="1">Muscle</tissue>
    </source>
</reference>
<accession>A0A2T7PZA0</accession>
<sequence length="73" mass="7878">MTTARSRSLKSLHNHAAGPRRAAKSVVVCKWPRLHAAGLHTEEKGVKHELDAELMSQVTDEGQVAVALEPVAV</sequence>
<protein>
    <submittedName>
        <fullName evidence="1">Uncharacterized protein</fullName>
    </submittedName>
</protein>
<gene>
    <name evidence="1" type="ORF">C0Q70_01360</name>
</gene>
<proteinExistence type="predicted"/>
<evidence type="ECO:0000313" key="2">
    <source>
        <dbReference type="Proteomes" id="UP000245119"/>
    </source>
</evidence>
<organism evidence="1 2">
    <name type="scientific">Pomacea canaliculata</name>
    <name type="common">Golden apple snail</name>
    <dbReference type="NCBI Taxonomy" id="400727"/>
    <lineage>
        <taxon>Eukaryota</taxon>
        <taxon>Metazoa</taxon>
        <taxon>Spiralia</taxon>
        <taxon>Lophotrochozoa</taxon>
        <taxon>Mollusca</taxon>
        <taxon>Gastropoda</taxon>
        <taxon>Caenogastropoda</taxon>
        <taxon>Architaenioglossa</taxon>
        <taxon>Ampullarioidea</taxon>
        <taxon>Ampullariidae</taxon>
        <taxon>Pomacea</taxon>
    </lineage>
</organism>